<protein>
    <submittedName>
        <fullName evidence="1">Uncharacterized protein</fullName>
    </submittedName>
</protein>
<accession>A0ACB9FSE2</accession>
<gene>
    <name evidence="1" type="ORF">L1987_48369</name>
</gene>
<reference evidence="1 2" key="2">
    <citation type="journal article" date="2022" name="Mol. Ecol. Resour.">
        <title>The genomes of chicory, endive, great burdock and yacon provide insights into Asteraceae paleo-polyploidization history and plant inulin production.</title>
        <authorList>
            <person name="Fan W."/>
            <person name="Wang S."/>
            <person name="Wang H."/>
            <person name="Wang A."/>
            <person name="Jiang F."/>
            <person name="Liu H."/>
            <person name="Zhao H."/>
            <person name="Xu D."/>
            <person name="Zhang Y."/>
        </authorList>
    </citation>
    <scope>NUCLEOTIDE SEQUENCE [LARGE SCALE GENOMIC DNA]</scope>
    <source>
        <strain evidence="2">cv. Yunnan</strain>
        <tissue evidence="1">Leaves</tissue>
    </source>
</reference>
<name>A0ACB9FSE2_9ASTR</name>
<comment type="caution">
    <text evidence="1">The sequence shown here is derived from an EMBL/GenBank/DDBJ whole genome shotgun (WGS) entry which is preliminary data.</text>
</comment>
<evidence type="ECO:0000313" key="1">
    <source>
        <dbReference type="EMBL" id="KAI3773833.1"/>
    </source>
</evidence>
<organism evidence="1 2">
    <name type="scientific">Smallanthus sonchifolius</name>
    <dbReference type="NCBI Taxonomy" id="185202"/>
    <lineage>
        <taxon>Eukaryota</taxon>
        <taxon>Viridiplantae</taxon>
        <taxon>Streptophyta</taxon>
        <taxon>Embryophyta</taxon>
        <taxon>Tracheophyta</taxon>
        <taxon>Spermatophyta</taxon>
        <taxon>Magnoliopsida</taxon>
        <taxon>eudicotyledons</taxon>
        <taxon>Gunneridae</taxon>
        <taxon>Pentapetalae</taxon>
        <taxon>asterids</taxon>
        <taxon>campanulids</taxon>
        <taxon>Asterales</taxon>
        <taxon>Asteraceae</taxon>
        <taxon>Asteroideae</taxon>
        <taxon>Heliantheae alliance</taxon>
        <taxon>Millerieae</taxon>
        <taxon>Smallanthus</taxon>
    </lineage>
</organism>
<evidence type="ECO:0000313" key="2">
    <source>
        <dbReference type="Proteomes" id="UP001056120"/>
    </source>
</evidence>
<reference evidence="2" key="1">
    <citation type="journal article" date="2022" name="Mol. Ecol. Resour.">
        <title>The genomes of chicory, endive, great burdock and yacon provide insights into Asteraceae palaeo-polyploidization history and plant inulin production.</title>
        <authorList>
            <person name="Fan W."/>
            <person name="Wang S."/>
            <person name="Wang H."/>
            <person name="Wang A."/>
            <person name="Jiang F."/>
            <person name="Liu H."/>
            <person name="Zhao H."/>
            <person name="Xu D."/>
            <person name="Zhang Y."/>
        </authorList>
    </citation>
    <scope>NUCLEOTIDE SEQUENCE [LARGE SCALE GENOMIC DNA]</scope>
    <source>
        <strain evidence="2">cv. Yunnan</strain>
    </source>
</reference>
<keyword evidence="2" id="KW-1185">Reference proteome</keyword>
<dbReference type="Proteomes" id="UP001056120">
    <property type="component" value="Linkage Group LG16"/>
</dbReference>
<sequence>MEGGGKCGAHLMPSTPLLGYTLEKSVAKILPWRAHQRLLDRILVLISSVSNGYKGKVRIWEALNVLKMKGFECGGDLRESDRREKAKRLVHKDVAADSLKEIRRKPVPTDNLKQSAANLCC</sequence>
<dbReference type="EMBL" id="CM042033">
    <property type="protein sequence ID" value="KAI3773833.1"/>
    <property type="molecule type" value="Genomic_DNA"/>
</dbReference>
<proteinExistence type="predicted"/>